<dbReference type="InterPro" id="IPR004682">
    <property type="entry name" value="TRAP_DctP"/>
</dbReference>
<keyword evidence="4" id="KW-1185">Reference proteome</keyword>
<dbReference type="PIRSF" id="PIRSF006470">
    <property type="entry name" value="DctB"/>
    <property type="match status" value="1"/>
</dbReference>
<proteinExistence type="predicted"/>
<dbReference type="NCBIfam" id="TIGR00787">
    <property type="entry name" value="dctP"/>
    <property type="match status" value="1"/>
</dbReference>
<dbReference type="InterPro" id="IPR018389">
    <property type="entry name" value="DctP_fam"/>
</dbReference>
<gene>
    <name evidence="3" type="ORF">LKD32_02615</name>
</gene>
<comment type="caution">
    <text evidence="3">The sequence shown here is derived from an EMBL/GenBank/DDBJ whole genome shotgun (WGS) entry which is preliminary data.</text>
</comment>
<keyword evidence="2" id="KW-0812">Transmembrane</keyword>
<dbReference type="NCBIfam" id="NF037995">
    <property type="entry name" value="TRAP_S1"/>
    <property type="match status" value="1"/>
</dbReference>
<keyword evidence="2" id="KW-0472">Membrane</keyword>
<protein>
    <submittedName>
        <fullName evidence="3">TRAP transporter substrate-binding protein</fullName>
    </submittedName>
</protein>
<evidence type="ECO:0000256" key="2">
    <source>
        <dbReference type="SAM" id="Phobius"/>
    </source>
</evidence>
<dbReference type="CDD" id="cd13671">
    <property type="entry name" value="PBP2_TRAP_SBP_like_3"/>
    <property type="match status" value="1"/>
</dbReference>
<evidence type="ECO:0000313" key="3">
    <source>
        <dbReference type="EMBL" id="MCC2163784.1"/>
    </source>
</evidence>
<dbReference type="GO" id="GO:0055085">
    <property type="term" value="P:transmembrane transport"/>
    <property type="evidence" value="ECO:0007669"/>
    <property type="project" value="InterPro"/>
</dbReference>
<dbReference type="Gene3D" id="3.40.190.170">
    <property type="entry name" value="Bacterial extracellular solute-binding protein, family 7"/>
    <property type="match status" value="1"/>
</dbReference>
<dbReference type="AlphaFoldDB" id="A0AAE3AL50"/>
<keyword evidence="1" id="KW-0732">Signal</keyword>
<keyword evidence="2" id="KW-1133">Transmembrane helix</keyword>
<evidence type="ECO:0000256" key="1">
    <source>
        <dbReference type="ARBA" id="ARBA00022729"/>
    </source>
</evidence>
<feature type="transmembrane region" description="Helical" evidence="2">
    <location>
        <begin position="22"/>
        <end position="40"/>
    </location>
</feature>
<dbReference type="PANTHER" id="PTHR33376:SF2">
    <property type="entry name" value="DICARBOXYLATE-BINDING PERIPLASMIC PROTEIN"/>
    <property type="match status" value="1"/>
</dbReference>
<dbReference type="Pfam" id="PF03480">
    <property type="entry name" value="DctP"/>
    <property type="match status" value="1"/>
</dbReference>
<dbReference type="InterPro" id="IPR038404">
    <property type="entry name" value="TRAP_DctP_sf"/>
</dbReference>
<dbReference type="EMBL" id="JAJEPU010000004">
    <property type="protein sequence ID" value="MCC2163784.1"/>
    <property type="molecule type" value="Genomic_DNA"/>
</dbReference>
<dbReference type="GO" id="GO:0030288">
    <property type="term" value="C:outer membrane-bounded periplasmic space"/>
    <property type="evidence" value="ECO:0007669"/>
    <property type="project" value="InterPro"/>
</dbReference>
<accession>A0AAE3AL50</accession>
<organism evidence="3 4">
    <name type="scientific">Brotaphodocola catenula</name>
    <dbReference type="NCBI Taxonomy" id="2885361"/>
    <lineage>
        <taxon>Bacteria</taxon>
        <taxon>Bacillati</taxon>
        <taxon>Bacillota</taxon>
        <taxon>Clostridia</taxon>
        <taxon>Lachnospirales</taxon>
        <taxon>Lachnospiraceae</taxon>
        <taxon>Brotaphodocola</taxon>
    </lineage>
</organism>
<dbReference type="PANTHER" id="PTHR33376">
    <property type="match status" value="1"/>
</dbReference>
<dbReference type="GO" id="GO:0030246">
    <property type="term" value="F:carbohydrate binding"/>
    <property type="evidence" value="ECO:0007669"/>
    <property type="project" value="TreeGrafter"/>
</dbReference>
<sequence length="357" mass="40469">MERQENGDMRSGRCEGKKIRRFAGRIFGAVSLLGACVLLASCGAKNRENTAVEPDFVFTYAENQAEDYPTTQGAYRFAKLVEERTGGKILVQVNAGAVLGDEQSVIEQLQFGGIDFTRASLSSVGKFIPKVNVLQLPYLYNSAEHMWKVLESEIGDQFLHSFEGYGLVGLSWYDAGARNFYTSKKPIRTPEDMVGMKIRVQESELMSRMVELIGAEPVQMAFASVYSALETGKINGAENNWPSYQSERHYEVAKYMTVDEHARVPEVQMISESTWKKLSPEYQEIIRECAKESALYERKLWEERTKRSREIVEKAGCQVIELTPEEKSAFQEKMLPLYNEYCGKYMDLIGKIVEVGK</sequence>
<dbReference type="RefSeq" id="WP_308450567.1">
    <property type="nucleotide sequence ID" value="NZ_JAJEPU010000004.1"/>
</dbReference>
<evidence type="ECO:0000313" key="4">
    <source>
        <dbReference type="Proteomes" id="UP001198962"/>
    </source>
</evidence>
<reference evidence="3" key="1">
    <citation type="submission" date="2021-10" db="EMBL/GenBank/DDBJ databases">
        <title>Anaerobic single-cell dispensing facilitates the cultivation of human gut bacteria.</title>
        <authorList>
            <person name="Afrizal A."/>
        </authorList>
    </citation>
    <scope>NUCLEOTIDE SEQUENCE</scope>
    <source>
        <strain evidence="3">CLA-AA-H274</strain>
    </source>
</reference>
<dbReference type="Proteomes" id="UP001198962">
    <property type="component" value="Unassembled WGS sequence"/>
</dbReference>
<name>A0AAE3AL50_9FIRM</name>